<gene>
    <name evidence="1" type="ORF">V6N11_012765</name>
</gene>
<evidence type="ECO:0000313" key="1">
    <source>
        <dbReference type="EMBL" id="KAK8486067.1"/>
    </source>
</evidence>
<accession>A0ABR1ZZE8</accession>
<dbReference type="PANTHER" id="PTHR31286">
    <property type="entry name" value="GLYCINE-RICH CELL WALL STRUCTURAL PROTEIN 1.8-LIKE"/>
    <property type="match status" value="1"/>
</dbReference>
<dbReference type="EMBL" id="JBBPBN010000458">
    <property type="protein sequence ID" value="KAK8486067.1"/>
    <property type="molecule type" value="Genomic_DNA"/>
</dbReference>
<dbReference type="Proteomes" id="UP001396334">
    <property type="component" value="Unassembled WGS sequence"/>
</dbReference>
<dbReference type="PANTHER" id="PTHR31286:SF173">
    <property type="entry name" value="DUF4283 DOMAIN-CONTAINING PROTEIN"/>
    <property type="match status" value="1"/>
</dbReference>
<dbReference type="InterPro" id="IPR040256">
    <property type="entry name" value="At4g02000-like"/>
</dbReference>
<sequence length="159" mass="18298">MTIFGHYITVEAWSIDFQLSQDSLSPLMTWVKLLGLPDTLYKRSFIEAIGNQIGPMIKVYYQTDNGYRGRFTQMVVSINLRQPLISKLIVIGRVQLIEYESFPIIYFKCGIYDHLKDIYPKLSETDHMNDMLHDVSPPPALVMEGPPLAEPFGPWMLVE</sequence>
<keyword evidence="2" id="KW-1185">Reference proteome</keyword>
<name>A0ABR1ZZE8_9ROSI</name>
<comment type="caution">
    <text evidence="1">The sequence shown here is derived from an EMBL/GenBank/DDBJ whole genome shotgun (WGS) entry which is preliminary data.</text>
</comment>
<proteinExistence type="predicted"/>
<reference evidence="1 2" key="1">
    <citation type="journal article" date="2024" name="G3 (Bethesda)">
        <title>Genome assembly of Hibiscus sabdariffa L. provides insights into metabolisms of medicinal natural products.</title>
        <authorList>
            <person name="Kim T."/>
        </authorList>
    </citation>
    <scope>NUCLEOTIDE SEQUENCE [LARGE SCALE GENOMIC DNA]</scope>
    <source>
        <strain evidence="1">TK-2024</strain>
        <tissue evidence="1">Old leaves</tissue>
    </source>
</reference>
<protein>
    <submittedName>
        <fullName evidence="1">Uncharacterized protein</fullName>
    </submittedName>
</protein>
<organism evidence="1 2">
    <name type="scientific">Hibiscus sabdariffa</name>
    <name type="common">roselle</name>
    <dbReference type="NCBI Taxonomy" id="183260"/>
    <lineage>
        <taxon>Eukaryota</taxon>
        <taxon>Viridiplantae</taxon>
        <taxon>Streptophyta</taxon>
        <taxon>Embryophyta</taxon>
        <taxon>Tracheophyta</taxon>
        <taxon>Spermatophyta</taxon>
        <taxon>Magnoliopsida</taxon>
        <taxon>eudicotyledons</taxon>
        <taxon>Gunneridae</taxon>
        <taxon>Pentapetalae</taxon>
        <taxon>rosids</taxon>
        <taxon>malvids</taxon>
        <taxon>Malvales</taxon>
        <taxon>Malvaceae</taxon>
        <taxon>Malvoideae</taxon>
        <taxon>Hibiscus</taxon>
    </lineage>
</organism>
<evidence type="ECO:0000313" key="2">
    <source>
        <dbReference type="Proteomes" id="UP001396334"/>
    </source>
</evidence>